<feature type="domain" description="DUF4806" evidence="1">
    <location>
        <begin position="90"/>
        <end position="160"/>
    </location>
</feature>
<dbReference type="Proteomes" id="UP000708208">
    <property type="component" value="Unassembled WGS sequence"/>
</dbReference>
<dbReference type="EMBL" id="CAJVCH010527468">
    <property type="protein sequence ID" value="CAG7822791.1"/>
    <property type="molecule type" value="Genomic_DNA"/>
</dbReference>
<evidence type="ECO:0000259" key="1">
    <source>
        <dbReference type="Pfam" id="PF16064"/>
    </source>
</evidence>
<dbReference type="Pfam" id="PF16064">
    <property type="entry name" value="DUF4806"/>
    <property type="match status" value="1"/>
</dbReference>
<evidence type="ECO:0000313" key="3">
    <source>
        <dbReference type="Proteomes" id="UP000708208"/>
    </source>
</evidence>
<dbReference type="InterPro" id="IPR032071">
    <property type="entry name" value="DUF4806"/>
</dbReference>
<comment type="caution">
    <text evidence="2">The sequence shown here is derived from an EMBL/GenBank/DDBJ whole genome shotgun (WGS) entry which is preliminary data.</text>
</comment>
<protein>
    <recommendedName>
        <fullName evidence="1">DUF4806 domain-containing protein</fullName>
    </recommendedName>
</protein>
<feature type="non-terminal residue" evidence="2">
    <location>
        <position position="1"/>
    </location>
</feature>
<organism evidence="2 3">
    <name type="scientific">Allacma fusca</name>
    <dbReference type="NCBI Taxonomy" id="39272"/>
    <lineage>
        <taxon>Eukaryota</taxon>
        <taxon>Metazoa</taxon>
        <taxon>Ecdysozoa</taxon>
        <taxon>Arthropoda</taxon>
        <taxon>Hexapoda</taxon>
        <taxon>Collembola</taxon>
        <taxon>Symphypleona</taxon>
        <taxon>Sminthuridae</taxon>
        <taxon>Allacma</taxon>
    </lineage>
</organism>
<proteinExistence type="predicted"/>
<dbReference type="AlphaFoldDB" id="A0A8J2PPS9"/>
<gene>
    <name evidence="2" type="ORF">AFUS01_LOCUS33044</name>
</gene>
<dbReference type="OrthoDB" id="7554926at2759"/>
<accession>A0A8J2PPS9</accession>
<sequence length="164" mass="18515">MATSSGSLEQADDILVVDVNTTPTTSNFLRQEQRSDANVQTPSRRGAGIDKILLRRMERMERKIDDVIEILKKQKSQPGSTVQKPEDCPELPLREMSSVDDLECYLSFDNHIDLLVPFLTRTGGRGEKEATERVLAELLADKIASNYNWMGIIRKDQPKKLGLK</sequence>
<evidence type="ECO:0000313" key="2">
    <source>
        <dbReference type="EMBL" id="CAG7822791.1"/>
    </source>
</evidence>
<reference evidence="2" key="1">
    <citation type="submission" date="2021-06" db="EMBL/GenBank/DDBJ databases">
        <authorList>
            <person name="Hodson N. C."/>
            <person name="Mongue J. A."/>
            <person name="Jaron S. K."/>
        </authorList>
    </citation>
    <scope>NUCLEOTIDE SEQUENCE</scope>
</reference>
<name>A0A8J2PPS9_9HEXA</name>
<keyword evidence="3" id="KW-1185">Reference proteome</keyword>